<organism evidence="5 6">
    <name type="scientific">Ornithobacterium rhinotracheale</name>
    <dbReference type="NCBI Taxonomy" id="28251"/>
    <lineage>
        <taxon>Bacteria</taxon>
        <taxon>Pseudomonadati</taxon>
        <taxon>Bacteroidota</taxon>
        <taxon>Flavobacteriia</taxon>
        <taxon>Flavobacteriales</taxon>
        <taxon>Weeksellaceae</taxon>
        <taxon>Ornithobacterium</taxon>
    </lineage>
</organism>
<dbReference type="InterPro" id="IPR022893">
    <property type="entry name" value="Shikimate_DH_fam"/>
</dbReference>
<dbReference type="Gene3D" id="3.40.50.10860">
    <property type="entry name" value="Leucine Dehydrogenase, chain A, domain 1"/>
    <property type="match status" value="1"/>
</dbReference>
<dbReference type="CDD" id="cd01065">
    <property type="entry name" value="NAD_bind_Shikimate_DH"/>
    <property type="match status" value="1"/>
</dbReference>
<evidence type="ECO:0000256" key="2">
    <source>
        <dbReference type="ARBA" id="ARBA00023002"/>
    </source>
</evidence>
<dbReference type="GO" id="GO:0009423">
    <property type="term" value="P:chorismate biosynthetic process"/>
    <property type="evidence" value="ECO:0007669"/>
    <property type="project" value="TreeGrafter"/>
</dbReference>
<protein>
    <submittedName>
        <fullName evidence="5">Shikimate dehydrogenase</fullName>
    </submittedName>
</protein>
<evidence type="ECO:0000256" key="3">
    <source>
        <dbReference type="ARBA" id="ARBA00023141"/>
    </source>
</evidence>
<proteinExistence type="predicted"/>
<dbReference type="Pfam" id="PF08501">
    <property type="entry name" value="Shikimate_dh_N"/>
    <property type="match status" value="1"/>
</dbReference>
<dbReference type="PANTHER" id="PTHR21089:SF1">
    <property type="entry name" value="BIFUNCTIONAL 3-DEHYDROQUINATE DEHYDRATASE_SHIKIMATE DEHYDROGENASE, CHLOROPLASTIC"/>
    <property type="match status" value="1"/>
</dbReference>
<evidence type="ECO:0000256" key="1">
    <source>
        <dbReference type="ARBA" id="ARBA00004871"/>
    </source>
</evidence>
<dbReference type="SUPFAM" id="SSF51735">
    <property type="entry name" value="NAD(P)-binding Rossmann-fold domains"/>
    <property type="match status" value="1"/>
</dbReference>
<dbReference type="OrthoDB" id="9792692at2"/>
<evidence type="ECO:0000313" key="6">
    <source>
        <dbReference type="Proteomes" id="UP000287701"/>
    </source>
</evidence>
<dbReference type="InterPro" id="IPR046346">
    <property type="entry name" value="Aminoacid_DH-like_N_sf"/>
</dbReference>
<dbReference type="GO" id="GO:0019632">
    <property type="term" value="P:shikimate metabolic process"/>
    <property type="evidence" value="ECO:0007669"/>
    <property type="project" value="TreeGrafter"/>
</dbReference>
<keyword evidence="3" id="KW-0028">Amino-acid biosynthesis</keyword>
<dbReference type="EMBL" id="CP035107">
    <property type="protein sequence ID" value="QAR30491.1"/>
    <property type="molecule type" value="Genomic_DNA"/>
</dbReference>
<dbReference type="InterPro" id="IPR013708">
    <property type="entry name" value="Shikimate_DH-bd_N"/>
</dbReference>
<dbReference type="GO" id="GO:0004764">
    <property type="term" value="F:shikimate 3-dehydrogenase (NADP+) activity"/>
    <property type="evidence" value="ECO:0007669"/>
    <property type="project" value="InterPro"/>
</dbReference>
<accession>A0A410JQY3</accession>
<reference evidence="5 6" key="1">
    <citation type="submission" date="2019-01" db="EMBL/GenBank/DDBJ databases">
        <title>Whole Genome of Ornithobacterium rhinotracheale FARPER-174b.</title>
        <authorList>
            <person name="Tataje-Lavanda L.A."/>
            <person name="Montalvan A."/>
            <person name="Montesinos R."/>
            <person name="Zimic M."/>
            <person name="Fernandez-Sanchez M."/>
            <person name="Fernandez-Diaz M."/>
        </authorList>
    </citation>
    <scope>NUCLEOTIDE SEQUENCE [LARGE SCALE GENOMIC DNA]</scope>
    <source>
        <strain evidence="5 6">FARPER-174b</strain>
    </source>
</reference>
<sequence>MKKNESKTYGLIGRNVSYSFSPKYFKAKFKRENIAAEYNLFDLAEISEVENLLKSGISGLNVTIPYKQEVIPFLDEITGAAKEINAVNTIQLKNGKCIGHNTDVIGFRNSIAPLLKKHHRKALILGTGGASKAVKYVFSELGIAFKVVSRSQGDFTYDELTPEIIEEYKIIVNCTPLGTSPNVDKCPDLPYNAITSQHLAYDLIYNPSETKFLQLAKAKDASIKNGLEMLEKQAEAAWEIWNS</sequence>
<evidence type="ECO:0000313" key="5">
    <source>
        <dbReference type="EMBL" id="QAR30491.1"/>
    </source>
</evidence>
<dbReference type="SUPFAM" id="SSF53223">
    <property type="entry name" value="Aminoacid dehydrogenase-like, N-terminal domain"/>
    <property type="match status" value="1"/>
</dbReference>
<dbReference type="PANTHER" id="PTHR21089">
    <property type="entry name" value="SHIKIMATE DEHYDROGENASE"/>
    <property type="match status" value="1"/>
</dbReference>
<dbReference type="Proteomes" id="UP000287701">
    <property type="component" value="Chromosome"/>
</dbReference>
<dbReference type="GO" id="GO:0050661">
    <property type="term" value="F:NADP binding"/>
    <property type="evidence" value="ECO:0007669"/>
    <property type="project" value="TreeGrafter"/>
</dbReference>
<feature type="domain" description="Shikimate dehydrogenase substrate binding N-terminal" evidence="4">
    <location>
        <begin position="11"/>
        <end position="90"/>
    </location>
</feature>
<dbReference type="AlphaFoldDB" id="A0A410JQY3"/>
<dbReference type="InterPro" id="IPR036291">
    <property type="entry name" value="NAD(P)-bd_dom_sf"/>
</dbReference>
<name>A0A410JQY3_ORNRH</name>
<dbReference type="GO" id="GO:0005829">
    <property type="term" value="C:cytosol"/>
    <property type="evidence" value="ECO:0007669"/>
    <property type="project" value="TreeGrafter"/>
</dbReference>
<dbReference type="GO" id="GO:0009073">
    <property type="term" value="P:aromatic amino acid family biosynthetic process"/>
    <property type="evidence" value="ECO:0007669"/>
    <property type="project" value="UniProtKB-KW"/>
</dbReference>
<dbReference type="RefSeq" id="WP_128500979.1">
    <property type="nucleotide sequence ID" value="NZ_CP035107.1"/>
</dbReference>
<gene>
    <name evidence="5" type="ORF">EQP59_03540</name>
</gene>
<keyword evidence="2" id="KW-0560">Oxidoreductase</keyword>
<comment type="pathway">
    <text evidence="1">Metabolic intermediate biosynthesis; chorismate biosynthesis; chorismate from D-erythrose 4-phosphate and phosphoenolpyruvate: step 4/7.</text>
</comment>
<keyword evidence="3" id="KW-0057">Aromatic amino acid biosynthesis</keyword>
<evidence type="ECO:0000259" key="4">
    <source>
        <dbReference type="Pfam" id="PF08501"/>
    </source>
</evidence>
<dbReference type="Gene3D" id="3.40.50.720">
    <property type="entry name" value="NAD(P)-binding Rossmann-like Domain"/>
    <property type="match status" value="1"/>
</dbReference>